<dbReference type="AlphaFoldDB" id="A0A7C4CD90"/>
<keyword evidence="3" id="KW-0227">DNA damage</keyword>
<dbReference type="Pfam" id="PF03851">
    <property type="entry name" value="UvdE"/>
    <property type="match status" value="1"/>
</dbReference>
<evidence type="ECO:0000313" key="7">
    <source>
        <dbReference type="EMBL" id="HGU39591.1"/>
    </source>
</evidence>
<sequence length="323" mass="37430">MVKDQDQLIAHFKLVGLGFFCSTADGKISTNHTLSSKKLNLKNLVKIVSRNAEDFVKLLDISKRLGLKIFRLGSNFIPFASHERFDTAWFDELKPILRELVPEVKRREIRITMHPGQFVVLNSPRKEVLVNSLKELMYHFWLLDELAVDENGVVVVHTGGVYGDKESAKATFVKRISENPWLLERLALENDERYFTVRDVLEISSVGIPVVFDYYHHKLNPSEFSTPEVVKTWGDRIPEFHISSEPQSSKRFGEHGDWVKVEDFVEMIKMLQGYRVDVIVEAKKKELALERLFYELNEYFRVTPKTGGLRDERKPKNSHSPQL</sequence>
<keyword evidence="2 7" id="KW-0255">Endonuclease</keyword>
<evidence type="ECO:0000256" key="2">
    <source>
        <dbReference type="ARBA" id="ARBA00022759"/>
    </source>
</evidence>
<dbReference type="GO" id="GO:0006289">
    <property type="term" value="P:nucleotide-excision repair"/>
    <property type="evidence" value="ECO:0007669"/>
    <property type="project" value="InterPro"/>
</dbReference>
<dbReference type="GO" id="GO:0016787">
    <property type="term" value="F:hydrolase activity"/>
    <property type="evidence" value="ECO:0007669"/>
    <property type="project" value="UniProtKB-KW"/>
</dbReference>
<dbReference type="PANTHER" id="PTHR31290:SF5">
    <property type="entry name" value="UV-DAMAGE ENDONUCLEASE"/>
    <property type="match status" value="1"/>
</dbReference>
<protein>
    <submittedName>
        <fullName evidence="7">UV DNA damage repair endonuclease UvsE</fullName>
    </submittedName>
</protein>
<dbReference type="GO" id="GO:0009411">
    <property type="term" value="P:response to UV"/>
    <property type="evidence" value="ECO:0007669"/>
    <property type="project" value="InterPro"/>
</dbReference>
<name>A0A7C4CD90_9BACT</name>
<evidence type="ECO:0000256" key="3">
    <source>
        <dbReference type="ARBA" id="ARBA00022763"/>
    </source>
</evidence>
<dbReference type="EMBL" id="DSZY01000002">
    <property type="protein sequence ID" value="HGU39591.1"/>
    <property type="molecule type" value="Genomic_DNA"/>
</dbReference>
<evidence type="ECO:0000256" key="4">
    <source>
        <dbReference type="ARBA" id="ARBA00022769"/>
    </source>
</evidence>
<proteinExistence type="predicted"/>
<comment type="caution">
    <text evidence="7">The sequence shown here is derived from an EMBL/GenBank/DDBJ whole genome shotgun (WGS) entry which is preliminary data.</text>
</comment>
<keyword evidence="1" id="KW-0540">Nuclease</keyword>
<dbReference type="GO" id="GO:0004519">
    <property type="term" value="F:endonuclease activity"/>
    <property type="evidence" value="ECO:0007669"/>
    <property type="project" value="UniProtKB-KW"/>
</dbReference>
<evidence type="ECO:0000256" key="6">
    <source>
        <dbReference type="ARBA" id="ARBA00023204"/>
    </source>
</evidence>
<keyword evidence="4" id="KW-0228">DNA excision</keyword>
<organism evidence="7">
    <name type="scientific">Fervidobacterium thailandense</name>
    <dbReference type="NCBI Taxonomy" id="1008305"/>
    <lineage>
        <taxon>Bacteria</taxon>
        <taxon>Thermotogati</taxon>
        <taxon>Thermotogota</taxon>
        <taxon>Thermotogae</taxon>
        <taxon>Thermotogales</taxon>
        <taxon>Fervidobacteriaceae</taxon>
        <taxon>Fervidobacterium</taxon>
    </lineage>
</organism>
<accession>A0A7C4CD90</accession>
<dbReference type="Gene3D" id="3.20.20.150">
    <property type="entry name" value="Divalent-metal-dependent TIM barrel enzymes"/>
    <property type="match status" value="1"/>
</dbReference>
<reference evidence="7" key="1">
    <citation type="journal article" date="2020" name="mSystems">
        <title>Genome- and Community-Level Interaction Insights into Carbon Utilization and Element Cycling Functions of Hydrothermarchaeota in Hydrothermal Sediment.</title>
        <authorList>
            <person name="Zhou Z."/>
            <person name="Liu Y."/>
            <person name="Xu W."/>
            <person name="Pan J."/>
            <person name="Luo Z.H."/>
            <person name="Li M."/>
        </authorList>
    </citation>
    <scope>NUCLEOTIDE SEQUENCE [LARGE SCALE GENOMIC DNA]</scope>
    <source>
        <strain evidence="7">SpSt-609</strain>
    </source>
</reference>
<dbReference type="InterPro" id="IPR036237">
    <property type="entry name" value="Xyl_isomerase-like_sf"/>
</dbReference>
<dbReference type="InterPro" id="IPR004601">
    <property type="entry name" value="UvdE"/>
</dbReference>
<evidence type="ECO:0000256" key="5">
    <source>
        <dbReference type="ARBA" id="ARBA00022801"/>
    </source>
</evidence>
<gene>
    <name evidence="7" type="primary">uvsE</name>
    <name evidence="7" type="ORF">ENT77_00065</name>
</gene>
<evidence type="ECO:0000256" key="1">
    <source>
        <dbReference type="ARBA" id="ARBA00022722"/>
    </source>
</evidence>
<keyword evidence="5" id="KW-0378">Hydrolase</keyword>
<dbReference type="SUPFAM" id="SSF51658">
    <property type="entry name" value="Xylose isomerase-like"/>
    <property type="match status" value="1"/>
</dbReference>
<keyword evidence="6" id="KW-0234">DNA repair</keyword>
<dbReference type="PANTHER" id="PTHR31290">
    <property type="entry name" value="UV-DAMAGE ENDONUCLEASE"/>
    <property type="match status" value="1"/>
</dbReference>
<dbReference type="NCBIfam" id="TIGR00629">
    <property type="entry name" value="uvde"/>
    <property type="match status" value="1"/>
</dbReference>